<keyword evidence="12" id="KW-1185">Reference proteome</keyword>
<dbReference type="EMBL" id="FNTX01000001">
    <property type="protein sequence ID" value="SED90457.1"/>
    <property type="molecule type" value="Genomic_DNA"/>
</dbReference>
<evidence type="ECO:0000313" key="12">
    <source>
        <dbReference type="Proteomes" id="UP000199220"/>
    </source>
</evidence>
<keyword evidence="7 9" id="KW-0234">DNA repair</keyword>
<comment type="function">
    <text evidence="1 9">May be involved in recombinational repair of damaged DNA.</text>
</comment>
<dbReference type="Gene3D" id="3.40.50.300">
    <property type="entry name" value="P-loop containing nucleotide triphosphate hydrolases"/>
    <property type="match status" value="2"/>
</dbReference>
<reference evidence="12" key="1">
    <citation type="submission" date="2016-10" db="EMBL/GenBank/DDBJ databases">
        <authorList>
            <person name="Varghese N."/>
            <person name="Submissions S."/>
        </authorList>
    </citation>
    <scope>NUCLEOTIDE SEQUENCE [LARGE SCALE GENOMIC DNA]</scope>
    <source>
        <strain evidence="12">DSM 21368</strain>
    </source>
</reference>
<dbReference type="PANTHER" id="PTHR11059:SF0">
    <property type="entry name" value="DNA REPAIR PROTEIN RECN"/>
    <property type="match status" value="1"/>
</dbReference>
<evidence type="ECO:0000256" key="8">
    <source>
        <dbReference type="ARBA" id="ARBA00033408"/>
    </source>
</evidence>
<dbReference type="GO" id="GO:0006310">
    <property type="term" value="P:DNA recombination"/>
    <property type="evidence" value="ECO:0007669"/>
    <property type="project" value="InterPro"/>
</dbReference>
<keyword evidence="6" id="KW-0067">ATP-binding</keyword>
<organism evidence="11 12">
    <name type="scientific">Ruania alba</name>
    <dbReference type="NCBI Taxonomy" id="648782"/>
    <lineage>
        <taxon>Bacteria</taxon>
        <taxon>Bacillati</taxon>
        <taxon>Actinomycetota</taxon>
        <taxon>Actinomycetes</taxon>
        <taxon>Micrococcales</taxon>
        <taxon>Ruaniaceae</taxon>
        <taxon>Ruania</taxon>
    </lineage>
</organism>
<name>A0A1H5EH64_9MICO</name>
<dbReference type="GO" id="GO:0006281">
    <property type="term" value="P:DNA repair"/>
    <property type="evidence" value="ECO:0007669"/>
    <property type="project" value="UniProtKB-KW"/>
</dbReference>
<dbReference type="OrthoDB" id="9806954at2"/>
<evidence type="ECO:0000313" key="11">
    <source>
        <dbReference type="EMBL" id="SED90457.1"/>
    </source>
</evidence>
<dbReference type="GO" id="GO:0043590">
    <property type="term" value="C:bacterial nucleoid"/>
    <property type="evidence" value="ECO:0007669"/>
    <property type="project" value="TreeGrafter"/>
</dbReference>
<dbReference type="RefSeq" id="WP_089771969.1">
    <property type="nucleotide sequence ID" value="NZ_FNTX01000001.1"/>
</dbReference>
<keyword evidence="4" id="KW-0547">Nucleotide-binding</keyword>
<dbReference type="CDD" id="cd03241">
    <property type="entry name" value="ABC_RecN"/>
    <property type="match status" value="1"/>
</dbReference>
<evidence type="ECO:0000256" key="7">
    <source>
        <dbReference type="ARBA" id="ARBA00023204"/>
    </source>
</evidence>
<dbReference type="InterPro" id="IPR027417">
    <property type="entry name" value="P-loop_NTPase"/>
</dbReference>
<evidence type="ECO:0000259" key="10">
    <source>
        <dbReference type="Pfam" id="PF02463"/>
    </source>
</evidence>
<dbReference type="SUPFAM" id="SSF52540">
    <property type="entry name" value="P-loop containing nucleoside triphosphate hydrolases"/>
    <property type="match status" value="2"/>
</dbReference>
<feature type="domain" description="RecF/RecN/SMC N-terminal" evidence="10">
    <location>
        <begin position="2"/>
        <end position="521"/>
    </location>
</feature>
<evidence type="ECO:0000256" key="3">
    <source>
        <dbReference type="ARBA" id="ARBA00021315"/>
    </source>
</evidence>
<dbReference type="InterPro" id="IPR004604">
    <property type="entry name" value="DNA_recomb/repair_RecN"/>
</dbReference>
<protein>
    <recommendedName>
        <fullName evidence="3 9">DNA repair protein RecN</fullName>
    </recommendedName>
    <alternativeName>
        <fullName evidence="8 9">Recombination protein N</fullName>
    </alternativeName>
</protein>
<accession>A0A1H5EH64</accession>
<dbReference type="Proteomes" id="UP000199220">
    <property type="component" value="Unassembled WGS sequence"/>
</dbReference>
<dbReference type="PIRSF" id="PIRSF003128">
    <property type="entry name" value="RecN"/>
    <property type="match status" value="1"/>
</dbReference>
<evidence type="ECO:0000256" key="2">
    <source>
        <dbReference type="ARBA" id="ARBA00009441"/>
    </source>
</evidence>
<evidence type="ECO:0000256" key="4">
    <source>
        <dbReference type="ARBA" id="ARBA00022741"/>
    </source>
</evidence>
<proteinExistence type="inferred from homology"/>
<keyword evidence="5 9" id="KW-0227">DNA damage</keyword>
<dbReference type="GO" id="GO:0005524">
    <property type="term" value="F:ATP binding"/>
    <property type="evidence" value="ECO:0007669"/>
    <property type="project" value="UniProtKB-KW"/>
</dbReference>
<dbReference type="Pfam" id="PF02463">
    <property type="entry name" value="SMC_N"/>
    <property type="match status" value="1"/>
</dbReference>
<dbReference type="STRING" id="648782.SAMN04488554_1021"/>
<dbReference type="NCBIfam" id="TIGR00634">
    <property type="entry name" value="recN"/>
    <property type="match status" value="1"/>
</dbReference>
<gene>
    <name evidence="11" type="ORF">SAMN04488554_1021</name>
</gene>
<evidence type="ECO:0000256" key="1">
    <source>
        <dbReference type="ARBA" id="ARBA00003618"/>
    </source>
</evidence>
<dbReference type="GO" id="GO:0009432">
    <property type="term" value="P:SOS response"/>
    <property type="evidence" value="ECO:0007669"/>
    <property type="project" value="TreeGrafter"/>
</dbReference>
<evidence type="ECO:0000256" key="9">
    <source>
        <dbReference type="PIRNR" id="PIRNR003128"/>
    </source>
</evidence>
<comment type="similarity">
    <text evidence="2 9">Belongs to the RecN family.</text>
</comment>
<dbReference type="InterPro" id="IPR003395">
    <property type="entry name" value="RecF/RecN/SMC_N"/>
</dbReference>
<sequence>MIEEIQIRDLGVIESARIELHPGLTVITGETGAGKTMVLTGLGLLLGGKADAGAIRPGAETASVEGRFAPPAHHPALGLAADAGAMLDDDALLVVRTLASGRSRAHLGGRSVPQGLLGEIGAELVTVHGQSEQIRLRSPAHQRQALDAFAGPEHGHQLARYTQAHERRQDAQRSLDRWDSDTQAREAELERLETALERFDALEPRAGEDAELRAEAERLGNVEDLRTAAERAHLALGGGEDPDAPDAALALVDQARRELAGAADHDETLAEWNGRLDTVSYQLSDLLTEISSYTTGLEADPERLDQVHTRRAALTELARTYTDAGDLPALLEFAEHARERVTALTAPGAGRDALVAELDEVAAEEGEAAAAVTDGRRRAAREMAEAVDVELAGLAMPGAHLSVGLHERTELGPWGAEDVELLLAPHPGAPPRPLAKGASGGELSRVMLALEVAMARQLASTTDGRLPTFVFDEVDAGVGGQAAVEVGRRLAELARHTQVIVVTHLAQVAAFADRHLVVMKTSAAHQGGVTNSDIRKVEGPDRESELARMLSGDPTSHTALRHAAELLERPVVGR</sequence>
<evidence type="ECO:0000256" key="5">
    <source>
        <dbReference type="ARBA" id="ARBA00022763"/>
    </source>
</evidence>
<dbReference type="PANTHER" id="PTHR11059">
    <property type="entry name" value="DNA REPAIR PROTEIN RECN"/>
    <property type="match status" value="1"/>
</dbReference>
<dbReference type="AlphaFoldDB" id="A0A1H5EH64"/>
<evidence type="ECO:0000256" key="6">
    <source>
        <dbReference type="ARBA" id="ARBA00022840"/>
    </source>
</evidence>